<keyword evidence="4" id="KW-1185">Reference proteome</keyword>
<dbReference type="VEuPathDB" id="FungiDB:I302_04629"/>
<protein>
    <submittedName>
        <fullName evidence="2">Uncharacterized protein</fullName>
    </submittedName>
</protein>
<dbReference type="AlphaFoldDB" id="A0A1B9G7D5"/>
<dbReference type="RefSeq" id="XP_019048008.1">
    <property type="nucleotide sequence ID" value="XM_019191260.1"/>
</dbReference>
<name>A0A1B9G7D5_9TREE</name>
<gene>
    <name evidence="2" type="ORF">I302_04629</name>
    <name evidence="3" type="ORF">I302_101257</name>
</gene>
<sequence length="201" mass="22682">MGTLDQDRYQAPKWTAPTRTSRSDSEIPVILLYHQFTSYPEILDGSGHSDPRILRTYSLGDFSEQFHARLAYPPDGSGNSINPYIWRSAGMFTNHLSLLLEHGYGPEVPPAIADPREDDSPAAKARSTIKVYHRNACESFGQWFRVQRTFGRLTDRDVRYRIVHAQAEYESTAPAMNSPADCQEASLEAFETYLEGFTGNT</sequence>
<evidence type="ECO:0000256" key="1">
    <source>
        <dbReference type="SAM" id="MobiDB-lite"/>
    </source>
</evidence>
<dbReference type="KEGG" id="kbi:30209028"/>
<evidence type="ECO:0000313" key="2">
    <source>
        <dbReference type="EMBL" id="OCF26938.1"/>
    </source>
</evidence>
<reference evidence="3" key="2">
    <citation type="submission" date="2013-07" db="EMBL/GenBank/DDBJ databases">
        <authorList>
            <consortium name="The Broad Institute Genome Sequencing Platform"/>
            <person name="Cuomo C."/>
            <person name="Litvintseva A."/>
            <person name="Chen Y."/>
            <person name="Heitman J."/>
            <person name="Sun S."/>
            <person name="Springer D."/>
            <person name="Dromer F."/>
            <person name="Young S.K."/>
            <person name="Zeng Q."/>
            <person name="Gargeya S."/>
            <person name="Fitzgerald M."/>
            <person name="Abouelleil A."/>
            <person name="Alvarado L."/>
            <person name="Berlin A.M."/>
            <person name="Chapman S.B."/>
            <person name="Dewar J."/>
            <person name="Goldberg J."/>
            <person name="Griggs A."/>
            <person name="Gujja S."/>
            <person name="Hansen M."/>
            <person name="Howarth C."/>
            <person name="Imamovic A."/>
            <person name="Larimer J."/>
            <person name="McCowan C."/>
            <person name="Murphy C."/>
            <person name="Pearson M."/>
            <person name="Priest M."/>
            <person name="Roberts A."/>
            <person name="Saif S."/>
            <person name="Shea T."/>
            <person name="Sykes S."/>
            <person name="Wortman J."/>
            <person name="Nusbaum C."/>
            <person name="Birren B."/>
        </authorList>
    </citation>
    <scope>NUCLEOTIDE SEQUENCE</scope>
    <source>
        <strain evidence="3">CBS 10118</strain>
    </source>
</reference>
<accession>A0A1B9G7D5</accession>
<dbReference type="Proteomes" id="UP000092730">
    <property type="component" value="Chromosome 1"/>
</dbReference>
<reference evidence="3" key="4">
    <citation type="submission" date="2024-02" db="EMBL/GenBank/DDBJ databases">
        <title>Comparative genomics of Cryptococcus and Kwoniella reveals pathogenesis evolution and contrasting modes of karyotype evolution via chromosome fusion or intercentromeric recombination.</title>
        <authorList>
            <person name="Coelho M.A."/>
            <person name="David-Palma M."/>
            <person name="Shea T."/>
            <person name="Bowers K."/>
            <person name="McGinley-Smith S."/>
            <person name="Mohammad A.W."/>
            <person name="Gnirke A."/>
            <person name="Yurkov A.M."/>
            <person name="Nowrousian M."/>
            <person name="Sun S."/>
            <person name="Cuomo C.A."/>
            <person name="Heitman J."/>
        </authorList>
    </citation>
    <scope>NUCLEOTIDE SEQUENCE</scope>
    <source>
        <strain evidence="3">CBS 10118</strain>
    </source>
</reference>
<feature type="compositionally biased region" description="Basic and acidic residues" evidence="1">
    <location>
        <begin position="1"/>
        <end position="10"/>
    </location>
</feature>
<dbReference type="EMBL" id="CP144541">
    <property type="protein sequence ID" value="WVW79290.1"/>
    <property type="molecule type" value="Genomic_DNA"/>
</dbReference>
<evidence type="ECO:0000313" key="4">
    <source>
        <dbReference type="Proteomes" id="UP000092730"/>
    </source>
</evidence>
<organism evidence="2">
    <name type="scientific">Kwoniella bestiolae CBS 10118</name>
    <dbReference type="NCBI Taxonomy" id="1296100"/>
    <lineage>
        <taxon>Eukaryota</taxon>
        <taxon>Fungi</taxon>
        <taxon>Dikarya</taxon>
        <taxon>Basidiomycota</taxon>
        <taxon>Agaricomycotina</taxon>
        <taxon>Tremellomycetes</taxon>
        <taxon>Tremellales</taxon>
        <taxon>Cryptococcaceae</taxon>
        <taxon>Kwoniella</taxon>
    </lineage>
</organism>
<reference evidence="2" key="3">
    <citation type="submission" date="2014-01" db="EMBL/GenBank/DDBJ databases">
        <title>Evolution of pathogenesis and genome organization in the Tremellales.</title>
        <authorList>
            <person name="Cuomo C."/>
            <person name="Litvintseva A."/>
            <person name="Heitman J."/>
            <person name="Chen Y."/>
            <person name="Sun S."/>
            <person name="Springer D."/>
            <person name="Dromer F."/>
            <person name="Young S."/>
            <person name="Zeng Q."/>
            <person name="Chapman S."/>
            <person name="Gujja S."/>
            <person name="Saif S."/>
            <person name="Birren B."/>
        </authorList>
    </citation>
    <scope>NUCLEOTIDE SEQUENCE</scope>
    <source>
        <strain evidence="2">CBS 10118</strain>
    </source>
</reference>
<reference evidence="2" key="1">
    <citation type="submission" date="2013-07" db="EMBL/GenBank/DDBJ databases">
        <title>The Genome Sequence of Cryptococcus bestiolae CBS10118.</title>
        <authorList>
            <consortium name="The Broad Institute Genome Sequencing Platform"/>
            <person name="Cuomo C."/>
            <person name="Litvintseva A."/>
            <person name="Chen Y."/>
            <person name="Heitman J."/>
            <person name="Sun S."/>
            <person name="Springer D."/>
            <person name="Dromer F."/>
            <person name="Young S.K."/>
            <person name="Zeng Q."/>
            <person name="Gargeya S."/>
            <person name="Fitzgerald M."/>
            <person name="Abouelleil A."/>
            <person name="Alvarado L."/>
            <person name="Berlin A.M."/>
            <person name="Chapman S.B."/>
            <person name="Dewar J."/>
            <person name="Goldberg J."/>
            <person name="Griggs A."/>
            <person name="Gujja S."/>
            <person name="Hansen M."/>
            <person name="Howarth C."/>
            <person name="Imamovic A."/>
            <person name="Larimer J."/>
            <person name="McCowan C."/>
            <person name="Murphy C."/>
            <person name="Pearson M."/>
            <person name="Priest M."/>
            <person name="Roberts A."/>
            <person name="Saif S."/>
            <person name="Shea T."/>
            <person name="Sykes S."/>
            <person name="Wortman J."/>
            <person name="Nusbaum C."/>
            <person name="Birren B."/>
        </authorList>
    </citation>
    <scope>NUCLEOTIDE SEQUENCE [LARGE SCALE GENOMIC DNA]</scope>
    <source>
        <strain evidence="2">CBS 10118</strain>
    </source>
</reference>
<proteinExistence type="predicted"/>
<dbReference type="GeneID" id="30209028"/>
<feature type="region of interest" description="Disordered" evidence="1">
    <location>
        <begin position="1"/>
        <end position="20"/>
    </location>
</feature>
<evidence type="ECO:0000313" key="3">
    <source>
        <dbReference type="EMBL" id="WVW79290.1"/>
    </source>
</evidence>
<dbReference type="EMBL" id="KI894020">
    <property type="protein sequence ID" value="OCF26938.1"/>
    <property type="molecule type" value="Genomic_DNA"/>
</dbReference>